<reference evidence="2 3" key="1">
    <citation type="journal article" date="2019" name="Int. J. Syst. Evol. Microbiol.">
        <title>The Global Catalogue of Microorganisms (GCM) 10K type strain sequencing project: providing services to taxonomists for standard genome sequencing and annotation.</title>
        <authorList>
            <consortium name="The Broad Institute Genomics Platform"/>
            <consortium name="The Broad Institute Genome Sequencing Center for Infectious Disease"/>
            <person name="Wu L."/>
            <person name="Ma J."/>
        </authorList>
    </citation>
    <scope>NUCLEOTIDE SEQUENCE [LARGE SCALE GENOMIC DNA]</scope>
    <source>
        <strain evidence="2 3">JCM 17504</strain>
    </source>
</reference>
<proteinExistence type="predicted"/>
<protein>
    <submittedName>
        <fullName evidence="2">Uncharacterized protein</fullName>
    </submittedName>
</protein>
<organism evidence="2 3">
    <name type="scientific">Haladaptatus pallidirubidus</name>
    <dbReference type="NCBI Taxonomy" id="1008152"/>
    <lineage>
        <taxon>Archaea</taxon>
        <taxon>Methanobacteriati</taxon>
        <taxon>Methanobacteriota</taxon>
        <taxon>Stenosarchaea group</taxon>
        <taxon>Halobacteria</taxon>
        <taxon>Halobacteriales</taxon>
        <taxon>Haladaptataceae</taxon>
        <taxon>Haladaptatus</taxon>
    </lineage>
</organism>
<keyword evidence="3" id="KW-1185">Reference proteome</keyword>
<gene>
    <name evidence="2" type="ORF">GCM10025751_29810</name>
</gene>
<dbReference type="AlphaFoldDB" id="A0AAV3UJ66"/>
<feature type="region of interest" description="Disordered" evidence="1">
    <location>
        <begin position="38"/>
        <end position="95"/>
    </location>
</feature>
<dbReference type="GeneID" id="68616967"/>
<name>A0AAV3UJ66_9EURY</name>
<dbReference type="RefSeq" id="WP_227778225.1">
    <property type="nucleotide sequence ID" value="NZ_BAABKX010000013.1"/>
</dbReference>
<evidence type="ECO:0000256" key="1">
    <source>
        <dbReference type="SAM" id="MobiDB-lite"/>
    </source>
</evidence>
<evidence type="ECO:0000313" key="2">
    <source>
        <dbReference type="EMBL" id="GAA5053009.1"/>
    </source>
</evidence>
<evidence type="ECO:0000313" key="3">
    <source>
        <dbReference type="Proteomes" id="UP001501729"/>
    </source>
</evidence>
<dbReference type="Proteomes" id="UP001501729">
    <property type="component" value="Unassembled WGS sequence"/>
</dbReference>
<sequence length="95" mass="10213">MAATTDRVSLGSRRLVGIEPSDLERPVGSREIENVRTAGGSVIDSQDEVGGYPDLSVNTRSLDVPEAGTRPGYGRGLATSRHRTERTPTASMWND</sequence>
<comment type="caution">
    <text evidence="2">The sequence shown here is derived from an EMBL/GenBank/DDBJ whole genome shotgun (WGS) entry which is preliminary data.</text>
</comment>
<dbReference type="EMBL" id="BAABKX010000013">
    <property type="protein sequence ID" value="GAA5053009.1"/>
    <property type="molecule type" value="Genomic_DNA"/>
</dbReference>
<accession>A0AAV3UJ66</accession>